<dbReference type="AlphaFoldDB" id="A0A9E8LSP1"/>
<reference evidence="2" key="1">
    <citation type="submission" date="2022-09" db="EMBL/GenBank/DDBJ databases">
        <title>Complete Genomes of Fervidibacillus albus and Fervidibacillus halotolerans isolated from tidal flat sediments.</title>
        <authorList>
            <person name="Kwon K.K."/>
            <person name="Yang S.-H."/>
            <person name="Park M.J."/>
            <person name="Oh H.-M."/>
        </authorList>
    </citation>
    <scope>NUCLEOTIDE SEQUENCE</scope>
    <source>
        <strain evidence="2">MEBiC13591</strain>
    </source>
</reference>
<accession>A0A9E8LSP1</accession>
<dbReference type="Pfam" id="PF19136">
    <property type="entry name" value="DUF5819"/>
    <property type="match status" value="1"/>
</dbReference>
<keyword evidence="1" id="KW-1133">Transmembrane helix</keyword>
<evidence type="ECO:0000313" key="3">
    <source>
        <dbReference type="Proteomes" id="UP001164718"/>
    </source>
</evidence>
<feature type="transmembrane region" description="Helical" evidence="1">
    <location>
        <begin position="7"/>
        <end position="26"/>
    </location>
</feature>
<keyword evidence="3" id="KW-1185">Reference proteome</keyword>
<keyword evidence="1" id="KW-0812">Transmembrane</keyword>
<keyword evidence="1" id="KW-0472">Membrane</keyword>
<dbReference type="EMBL" id="CP106878">
    <property type="protein sequence ID" value="WAA08797.1"/>
    <property type="molecule type" value="Genomic_DNA"/>
</dbReference>
<proteinExistence type="predicted"/>
<evidence type="ECO:0000313" key="2">
    <source>
        <dbReference type="EMBL" id="WAA08797.1"/>
    </source>
</evidence>
<name>A0A9E8LSP1_9BACI</name>
<gene>
    <name evidence="2" type="ORF">OE104_09240</name>
</gene>
<evidence type="ECO:0000256" key="1">
    <source>
        <dbReference type="SAM" id="Phobius"/>
    </source>
</evidence>
<dbReference type="InterPro" id="IPR043857">
    <property type="entry name" value="DUF5819"/>
</dbReference>
<organism evidence="2 3">
    <name type="scientific">Fervidibacillus albus</name>
    <dbReference type="NCBI Taxonomy" id="2980026"/>
    <lineage>
        <taxon>Bacteria</taxon>
        <taxon>Bacillati</taxon>
        <taxon>Bacillota</taxon>
        <taxon>Bacilli</taxon>
        <taxon>Bacillales</taxon>
        <taxon>Bacillaceae</taxon>
        <taxon>Fervidibacillus</taxon>
    </lineage>
</organism>
<dbReference type="KEGG" id="faf:OE104_09240"/>
<dbReference type="RefSeq" id="WP_275416579.1">
    <property type="nucleotide sequence ID" value="NZ_CP106878.1"/>
</dbReference>
<dbReference type="Proteomes" id="UP001164718">
    <property type="component" value="Chromosome"/>
</dbReference>
<protein>
    <submittedName>
        <fullName evidence="2">DUF5819 family protein</fullName>
    </submittedName>
</protein>
<sequence>MEKKINVTLIILLFLFTVFHFSIILISTGPLNPVSLKIKNFTDSYKTPLLYQSWNLFAPDPVSHTDSIAIKLKTVNGEESDWFDVGKPLLDSNRENSFSPFNRAARLPTGLIQNLYEQDEILKKYTEKVKEEGNLTNHIIDEETLNKINNNHLDILYRFSFSMASLVERSELIEQVKVRLVNELPIPFSKRKDKSYEPETMFIEFDWRDYEKVSSFRSNDYF</sequence>